<name>A0A9W9XR80_9EURO</name>
<proteinExistence type="predicted"/>
<dbReference type="EMBL" id="JAPWDS010000003">
    <property type="protein sequence ID" value="KAJ5501880.1"/>
    <property type="molecule type" value="Genomic_DNA"/>
</dbReference>
<dbReference type="OrthoDB" id="5416097at2759"/>
<sequence>MAHIVPSKLNRTRNSHLEEESCWVWLEEFWGRARVEQWQARVLRDAIDRVYNLITMEMQARAYWDRASFVLRPVSINAAKTEMHIAFHWLPFVKDGPSRIPAKRTEGVLAKEHIFSDPYYKHRMELGDGVVLLHTRMGKPIMSGHVFKMTTDNKKERPLPLIELLQLKWNLYRIAELQGAGEDDDSDDDSDGDPVPVPVGPRRRTPSRGGPSLVVALPLTHFHPCPL</sequence>
<dbReference type="AlphaFoldDB" id="A0A9W9XR80"/>
<reference evidence="2" key="2">
    <citation type="journal article" date="2023" name="IMA Fungus">
        <title>Comparative genomic study of the Penicillium genus elucidates a diverse pangenome and 15 lateral gene transfer events.</title>
        <authorList>
            <person name="Petersen C."/>
            <person name="Sorensen T."/>
            <person name="Nielsen M.R."/>
            <person name="Sondergaard T.E."/>
            <person name="Sorensen J.L."/>
            <person name="Fitzpatrick D.A."/>
            <person name="Frisvad J.C."/>
            <person name="Nielsen K.L."/>
        </authorList>
    </citation>
    <scope>NUCLEOTIDE SEQUENCE</scope>
    <source>
        <strain evidence="2">IBT 29495</strain>
    </source>
</reference>
<accession>A0A9W9XR80</accession>
<dbReference type="Proteomes" id="UP001149954">
    <property type="component" value="Unassembled WGS sequence"/>
</dbReference>
<feature type="region of interest" description="Disordered" evidence="1">
    <location>
        <begin position="180"/>
        <end position="213"/>
    </location>
</feature>
<protein>
    <recommendedName>
        <fullName evidence="4">HNH nuclease domain-containing protein</fullName>
    </recommendedName>
</protein>
<evidence type="ECO:0008006" key="4">
    <source>
        <dbReference type="Google" id="ProtNLM"/>
    </source>
</evidence>
<feature type="compositionally biased region" description="Acidic residues" evidence="1">
    <location>
        <begin position="181"/>
        <end position="192"/>
    </location>
</feature>
<evidence type="ECO:0000256" key="1">
    <source>
        <dbReference type="SAM" id="MobiDB-lite"/>
    </source>
</evidence>
<keyword evidence="3" id="KW-1185">Reference proteome</keyword>
<reference evidence="2" key="1">
    <citation type="submission" date="2022-12" db="EMBL/GenBank/DDBJ databases">
        <authorList>
            <person name="Petersen C."/>
        </authorList>
    </citation>
    <scope>NUCLEOTIDE SEQUENCE</scope>
    <source>
        <strain evidence="2">IBT 29495</strain>
    </source>
</reference>
<gene>
    <name evidence="2" type="ORF">N7463_004754</name>
</gene>
<organism evidence="2 3">
    <name type="scientific">Penicillium fimorum</name>
    <dbReference type="NCBI Taxonomy" id="1882269"/>
    <lineage>
        <taxon>Eukaryota</taxon>
        <taxon>Fungi</taxon>
        <taxon>Dikarya</taxon>
        <taxon>Ascomycota</taxon>
        <taxon>Pezizomycotina</taxon>
        <taxon>Eurotiomycetes</taxon>
        <taxon>Eurotiomycetidae</taxon>
        <taxon>Eurotiales</taxon>
        <taxon>Aspergillaceae</taxon>
        <taxon>Penicillium</taxon>
    </lineage>
</organism>
<evidence type="ECO:0000313" key="2">
    <source>
        <dbReference type="EMBL" id="KAJ5501880.1"/>
    </source>
</evidence>
<evidence type="ECO:0000313" key="3">
    <source>
        <dbReference type="Proteomes" id="UP001149954"/>
    </source>
</evidence>
<comment type="caution">
    <text evidence="2">The sequence shown here is derived from an EMBL/GenBank/DDBJ whole genome shotgun (WGS) entry which is preliminary data.</text>
</comment>